<dbReference type="GO" id="GO:0043124">
    <property type="term" value="P:negative regulation of canonical NF-kappaB signal transduction"/>
    <property type="evidence" value="ECO:0007669"/>
    <property type="project" value="InterPro"/>
</dbReference>
<dbReference type="InParanoid" id="A0A0H2S357"/>
<dbReference type="Proteomes" id="UP000053477">
    <property type="component" value="Unassembled WGS sequence"/>
</dbReference>
<accession>A0A0H2S357</accession>
<name>A0A0H2S357_9AGAM</name>
<evidence type="ECO:0000313" key="8">
    <source>
        <dbReference type="Proteomes" id="UP000053477"/>
    </source>
</evidence>
<evidence type="ECO:0000256" key="2">
    <source>
        <dbReference type="ARBA" id="ARBA00022553"/>
    </source>
</evidence>
<comment type="subcellular location">
    <subcellularLocation>
        <location evidence="1">Nucleus</location>
    </subcellularLocation>
</comment>
<evidence type="ECO:0000256" key="4">
    <source>
        <dbReference type="ARBA" id="ARBA00023043"/>
    </source>
</evidence>
<proteinExistence type="predicted"/>
<dbReference type="PANTHER" id="PTHR15263">
    <property type="entry name" value="I-KAPPA-B-LIKE PROTEIN IKBL"/>
    <property type="match status" value="1"/>
</dbReference>
<keyword evidence="5" id="KW-0539">Nucleus</keyword>
<dbReference type="AlphaFoldDB" id="A0A0H2S357"/>
<dbReference type="EMBL" id="KQ085895">
    <property type="protein sequence ID" value="KLO18409.1"/>
    <property type="molecule type" value="Genomic_DNA"/>
</dbReference>
<keyword evidence="8" id="KW-1185">Reference proteome</keyword>
<sequence>MVTSTAPFPTVRSKRSFHNESSSSQPPRIVRSKTPNPYGEKRPRTESIKRARTPNFMVVSPDGDENGPWAQTVNTYTWVLEQKLAADEQRKRERVPSMGRTASVEMRVFEPEWNARGGPENDTQRFWEEKAHNIDFQARVWMIQEEARRIAALREAERTRLVQEEVRRIQFKIQMRREAERQKMMEERRRVHEEARDRQAKLREMADRAVVLSWKAYENGWSKISSTSDRLTFRSIPWPTLNPPPNPSSITADSIAFFIFSPLHSGSLSRKDRIKEALRRWHPDRFGRFLNKVIDEEKGDVEEGVGIVARCLNELLSRESSQQPHSRTVSATKPVSSVVC</sequence>
<keyword evidence="3" id="KW-0677">Repeat</keyword>
<reference evidence="7 8" key="1">
    <citation type="submission" date="2015-04" db="EMBL/GenBank/DDBJ databases">
        <title>Complete genome sequence of Schizopora paradoxa KUC8140, a cosmopolitan wood degrader in East Asia.</title>
        <authorList>
            <consortium name="DOE Joint Genome Institute"/>
            <person name="Min B."/>
            <person name="Park H."/>
            <person name="Jang Y."/>
            <person name="Kim J.-J."/>
            <person name="Kim K.H."/>
            <person name="Pangilinan J."/>
            <person name="Lipzen A."/>
            <person name="Riley R."/>
            <person name="Grigoriev I.V."/>
            <person name="Spatafora J.W."/>
            <person name="Choi I.-G."/>
        </authorList>
    </citation>
    <scope>NUCLEOTIDE SEQUENCE [LARGE SCALE GENOMIC DNA]</scope>
    <source>
        <strain evidence="7 8">KUC8140</strain>
    </source>
</reference>
<dbReference type="STRING" id="27342.A0A0H2S357"/>
<protein>
    <submittedName>
        <fullName evidence="7">Uncharacterized protein</fullName>
    </submittedName>
</protein>
<evidence type="ECO:0000256" key="1">
    <source>
        <dbReference type="ARBA" id="ARBA00004123"/>
    </source>
</evidence>
<dbReference type="GO" id="GO:0005634">
    <property type="term" value="C:nucleus"/>
    <property type="evidence" value="ECO:0007669"/>
    <property type="project" value="UniProtKB-SubCell"/>
</dbReference>
<feature type="region of interest" description="Disordered" evidence="6">
    <location>
        <begin position="1"/>
        <end position="49"/>
    </location>
</feature>
<keyword evidence="2" id="KW-0597">Phosphoprotein</keyword>
<evidence type="ECO:0000256" key="5">
    <source>
        <dbReference type="ARBA" id="ARBA00023242"/>
    </source>
</evidence>
<organism evidence="7 8">
    <name type="scientific">Schizopora paradoxa</name>
    <dbReference type="NCBI Taxonomy" id="27342"/>
    <lineage>
        <taxon>Eukaryota</taxon>
        <taxon>Fungi</taxon>
        <taxon>Dikarya</taxon>
        <taxon>Basidiomycota</taxon>
        <taxon>Agaricomycotina</taxon>
        <taxon>Agaricomycetes</taxon>
        <taxon>Hymenochaetales</taxon>
        <taxon>Schizoporaceae</taxon>
        <taxon>Schizopora</taxon>
    </lineage>
</organism>
<feature type="compositionally biased region" description="Basic and acidic residues" evidence="6">
    <location>
        <begin position="39"/>
        <end position="49"/>
    </location>
</feature>
<evidence type="ECO:0000256" key="3">
    <source>
        <dbReference type="ARBA" id="ARBA00022737"/>
    </source>
</evidence>
<dbReference type="PANTHER" id="PTHR15263:SF1">
    <property type="entry name" value="NF-KAPPA-B INHIBITOR-LIKE PROTEIN 1"/>
    <property type="match status" value="1"/>
</dbReference>
<evidence type="ECO:0000313" key="7">
    <source>
        <dbReference type="EMBL" id="KLO18409.1"/>
    </source>
</evidence>
<gene>
    <name evidence="7" type="ORF">SCHPADRAFT_899802</name>
</gene>
<evidence type="ECO:0000256" key="6">
    <source>
        <dbReference type="SAM" id="MobiDB-lite"/>
    </source>
</evidence>
<dbReference type="OrthoDB" id="412109at2759"/>
<keyword evidence="4" id="KW-0040">ANK repeat</keyword>
<dbReference type="InterPro" id="IPR038753">
    <property type="entry name" value="NFKBIL1"/>
</dbReference>